<sequence length="372" mass="42287">MSWFKNFFSCFCARSIMSNSSKHNTNYHEEEDLNINQNQPPPHPSTLQLQEPSSSSLLEDAEESNLNPRSNVPQIFTYNELDDATNNFSHIVNLCGFGYVYKGTLPNSNQVVAVKRVGESEYLVKSHMLSLLSHQNLVTLVGYFSQGNIHLLVYEFMPLYSLKDHLFIDRFPRRRRPLDWNNRMKIALGVAKGLEYLHNGTNRPVIHGNLTPSNVLLGQGFNPKLTDFGLPSININIQSWARSNRAMGSNFGYSAPEYITNRTLSTKTDIYSFGVLLLHLITGNQAIVNRRSRSGQIIWLTQWVQAIMKDKYHLIDIADLSLSGQYPKDCLESVLELAGLCVKNDAEERPNIIEVVQQLEILEANKYHSPNK</sequence>
<evidence type="ECO:0000259" key="6">
    <source>
        <dbReference type="PROSITE" id="PS50011"/>
    </source>
</evidence>
<keyword evidence="2" id="KW-0808">Transferase</keyword>
<dbReference type="InterPro" id="IPR011009">
    <property type="entry name" value="Kinase-like_dom_sf"/>
</dbReference>
<evidence type="ECO:0000313" key="8">
    <source>
        <dbReference type="Proteomes" id="UP000583929"/>
    </source>
</evidence>
<organism evidence="7 8">
    <name type="scientific">Cannabis sativa</name>
    <name type="common">Hemp</name>
    <name type="synonym">Marijuana</name>
    <dbReference type="NCBI Taxonomy" id="3483"/>
    <lineage>
        <taxon>Eukaryota</taxon>
        <taxon>Viridiplantae</taxon>
        <taxon>Streptophyta</taxon>
        <taxon>Embryophyta</taxon>
        <taxon>Tracheophyta</taxon>
        <taxon>Spermatophyta</taxon>
        <taxon>Magnoliopsida</taxon>
        <taxon>eudicotyledons</taxon>
        <taxon>Gunneridae</taxon>
        <taxon>Pentapetalae</taxon>
        <taxon>rosids</taxon>
        <taxon>fabids</taxon>
        <taxon>Rosales</taxon>
        <taxon>Cannabaceae</taxon>
        <taxon>Cannabis</taxon>
    </lineage>
</organism>
<dbReference type="PROSITE" id="PS50011">
    <property type="entry name" value="PROTEIN_KINASE_DOM"/>
    <property type="match status" value="1"/>
</dbReference>
<proteinExistence type="predicted"/>
<protein>
    <recommendedName>
        <fullName evidence="6">Protein kinase domain-containing protein</fullName>
    </recommendedName>
</protein>
<keyword evidence="2" id="KW-0723">Serine/threonine-protein kinase</keyword>
<dbReference type="Proteomes" id="UP000583929">
    <property type="component" value="Unassembled WGS sequence"/>
</dbReference>
<evidence type="ECO:0000256" key="3">
    <source>
        <dbReference type="ARBA" id="ARBA00023136"/>
    </source>
</evidence>
<evidence type="ECO:0000256" key="5">
    <source>
        <dbReference type="SAM" id="MobiDB-lite"/>
    </source>
</evidence>
<evidence type="ECO:0000256" key="2">
    <source>
        <dbReference type="ARBA" id="ARBA00022527"/>
    </source>
</evidence>
<feature type="domain" description="Protein kinase" evidence="6">
    <location>
        <begin position="86"/>
        <end position="362"/>
    </location>
</feature>
<evidence type="ECO:0000313" key="7">
    <source>
        <dbReference type="EMBL" id="KAF4367700.1"/>
    </source>
</evidence>
<dbReference type="EMBL" id="JAATIQ010000245">
    <property type="protein sequence ID" value="KAF4367700.1"/>
    <property type="molecule type" value="Genomic_DNA"/>
</dbReference>
<dbReference type="GO" id="GO:0005886">
    <property type="term" value="C:plasma membrane"/>
    <property type="evidence" value="ECO:0007669"/>
    <property type="project" value="UniProtKB-SubCell"/>
</dbReference>
<dbReference type="Pfam" id="PF07714">
    <property type="entry name" value="PK_Tyr_Ser-Thr"/>
    <property type="match status" value="1"/>
</dbReference>
<dbReference type="Gene3D" id="3.30.200.20">
    <property type="entry name" value="Phosphorylase Kinase, domain 1"/>
    <property type="match status" value="1"/>
</dbReference>
<dbReference type="GO" id="GO:0004674">
    <property type="term" value="F:protein serine/threonine kinase activity"/>
    <property type="evidence" value="ECO:0007669"/>
    <property type="project" value="UniProtKB-KW"/>
</dbReference>
<feature type="region of interest" description="Disordered" evidence="5">
    <location>
        <begin position="33"/>
        <end position="70"/>
    </location>
</feature>
<dbReference type="GO" id="GO:0005524">
    <property type="term" value="F:ATP binding"/>
    <property type="evidence" value="ECO:0007669"/>
    <property type="project" value="InterPro"/>
</dbReference>
<dbReference type="AlphaFoldDB" id="A0A7J6FD48"/>
<keyword evidence="2" id="KW-0418">Kinase</keyword>
<keyword evidence="3" id="KW-0472">Membrane</keyword>
<dbReference type="Gene3D" id="1.10.510.10">
    <property type="entry name" value="Transferase(Phosphotransferase) domain 1"/>
    <property type="match status" value="1"/>
</dbReference>
<accession>A0A7J6FD48</accession>
<dbReference type="InterPro" id="IPR000719">
    <property type="entry name" value="Prot_kinase_dom"/>
</dbReference>
<keyword evidence="8" id="KW-1185">Reference proteome</keyword>
<dbReference type="FunFam" id="1.10.510.10:FF:000095">
    <property type="entry name" value="protein STRUBBELIG-RECEPTOR FAMILY 8"/>
    <property type="match status" value="1"/>
</dbReference>
<dbReference type="PANTHER" id="PTHR47985">
    <property type="entry name" value="OS07G0668900 PROTEIN"/>
    <property type="match status" value="1"/>
</dbReference>
<comment type="caution">
    <text evidence="7">The sequence shown here is derived from an EMBL/GenBank/DDBJ whole genome shotgun (WGS) entry which is preliminary data.</text>
</comment>
<keyword evidence="4" id="KW-0449">Lipoprotein</keyword>
<gene>
    <name evidence="7" type="ORF">G4B88_001452</name>
</gene>
<dbReference type="InterPro" id="IPR001245">
    <property type="entry name" value="Ser-Thr/Tyr_kinase_cat_dom"/>
</dbReference>
<reference evidence="7 8" key="1">
    <citation type="journal article" date="2020" name="bioRxiv">
        <title>Sequence and annotation of 42 cannabis genomes reveals extensive copy number variation in cannabinoid synthesis and pathogen resistance genes.</title>
        <authorList>
            <person name="Mckernan K.J."/>
            <person name="Helbert Y."/>
            <person name="Kane L.T."/>
            <person name="Ebling H."/>
            <person name="Zhang L."/>
            <person name="Liu B."/>
            <person name="Eaton Z."/>
            <person name="Mclaughlin S."/>
            <person name="Kingan S."/>
            <person name="Baybayan P."/>
            <person name="Concepcion G."/>
            <person name="Jordan M."/>
            <person name="Riva A."/>
            <person name="Barbazuk W."/>
            <person name="Harkins T."/>
        </authorList>
    </citation>
    <scope>NUCLEOTIDE SEQUENCE [LARGE SCALE GENOMIC DNA]</scope>
    <source>
        <strain evidence="8">cv. Jamaican Lion 4</strain>
        <tissue evidence="7">Leaf</tissue>
    </source>
</reference>
<evidence type="ECO:0000256" key="4">
    <source>
        <dbReference type="ARBA" id="ARBA00023288"/>
    </source>
</evidence>
<name>A0A7J6FD48_CANSA</name>
<dbReference type="SUPFAM" id="SSF56112">
    <property type="entry name" value="Protein kinase-like (PK-like)"/>
    <property type="match status" value="1"/>
</dbReference>
<feature type="compositionally biased region" description="Low complexity" evidence="5">
    <location>
        <begin position="45"/>
        <end position="58"/>
    </location>
</feature>
<evidence type="ECO:0000256" key="1">
    <source>
        <dbReference type="ARBA" id="ARBA00004193"/>
    </source>
</evidence>
<comment type="subcellular location">
    <subcellularLocation>
        <location evidence="1">Cell membrane</location>
        <topology evidence="1">Lipid-anchor</topology>
    </subcellularLocation>
</comment>